<dbReference type="PRINTS" id="PR00126">
    <property type="entry name" value="ATPASEGAMMA"/>
</dbReference>
<dbReference type="GO" id="GO:0006364">
    <property type="term" value="P:rRNA processing"/>
    <property type="evidence" value="ECO:0007669"/>
    <property type="project" value="InterPro"/>
</dbReference>
<dbReference type="HAMAP" id="MF_00093">
    <property type="entry name" value="Rel_fac_1"/>
    <property type="match status" value="1"/>
</dbReference>
<dbReference type="GO" id="GO:0046933">
    <property type="term" value="F:proton-transporting ATP synthase activity, rotational mechanism"/>
    <property type="evidence" value="ECO:0007669"/>
    <property type="project" value="InterPro"/>
</dbReference>
<keyword evidence="9" id="KW-0496">Mitochondrion</keyword>
<keyword evidence="5" id="KW-0375">Hydrogen ion transport</keyword>
<evidence type="ECO:0000259" key="15">
    <source>
        <dbReference type="PROSITE" id="PS00745"/>
    </source>
</evidence>
<dbReference type="InterPro" id="IPR004373">
    <property type="entry name" value="RF-1"/>
</dbReference>
<keyword evidence="10" id="KW-0472">Membrane</keyword>
<dbReference type="Gene3D" id="6.10.140.1950">
    <property type="match status" value="1"/>
</dbReference>
<evidence type="ECO:0000313" key="16">
    <source>
        <dbReference type="EMBL" id="RMZ57389.1"/>
    </source>
</evidence>
<dbReference type="GO" id="GO:0045259">
    <property type="term" value="C:proton-transporting ATP synthase complex"/>
    <property type="evidence" value="ECO:0007669"/>
    <property type="project" value="UniProtKB-KW"/>
</dbReference>
<dbReference type="GO" id="GO:0032040">
    <property type="term" value="C:small-subunit processome"/>
    <property type="evidence" value="ECO:0007669"/>
    <property type="project" value="InterPro"/>
</dbReference>
<dbReference type="Gene3D" id="3.30.160.20">
    <property type="match status" value="1"/>
</dbReference>
<keyword evidence="12" id="KW-0066">ATP synthesis</keyword>
<feature type="domain" description="Prokaryotic-type class I peptide chain release factors" evidence="15">
    <location>
        <begin position="808"/>
        <end position="824"/>
    </location>
</feature>
<dbReference type="InterPro" id="IPR000131">
    <property type="entry name" value="ATP_synth_F1_gsu"/>
</dbReference>
<keyword evidence="6" id="KW-0999">Mitochondrion inner membrane</keyword>
<dbReference type="Gene3D" id="3.40.1380.10">
    <property type="match status" value="1"/>
</dbReference>
<organism evidence="16 17">
    <name type="scientific">Auxenochlorella protothecoides</name>
    <name type="common">Green microalga</name>
    <name type="synonym">Chlorella protothecoides</name>
    <dbReference type="NCBI Taxonomy" id="3075"/>
    <lineage>
        <taxon>Eukaryota</taxon>
        <taxon>Viridiplantae</taxon>
        <taxon>Chlorophyta</taxon>
        <taxon>core chlorophytes</taxon>
        <taxon>Trebouxiophyceae</taxon>
        <taxon>Chlorellales</taxon>
        <taxon>Chlorellaceae</taxon>
        <taxon>Auxenochlorella</taxon>
    </lineage>
</organism>
<evidence type="ECO:0000313" key="17">
    <source>
        <dbReference type="Proteomes" id="UP000279271"/>
    </source>
</evidence>
<feature type="non-terminal residue" evidence="16">
    <location>
        <position position="1198"/>
    </location>
</feature>
<keyword evidence="4" id="KW-0813">Transport</keyword>
<dbReference type="Pfam" id="PF03462">
    <property type="entry name" value="PCRF"/>
    <property type="match status" value="1"/>
</dbReference>
<dbReference type="GO" id="GO:0005743">
    <property type="term" value="C:mitochondrial inner membrane"/>
    <property type="evidence" value="ECO:0007669"/>
    <property type="project" value="UniProtKB-SubCell"/>
</dbReference>
<protein>
    <recommendedName>
        <fullName evidence="13">F-ATPase gamma subunit</fullName>
    </recommendedName>
</protein>
<comment type="similarity">
    <text evidence="2">Belongs to the ATPase gamma chain family.</text>
</comment>
<evidence type="ECO:0000256" key="2">
    <source>
        <dbReference type="ARBA" id="ARBA00007681"/>
    </source>
</evidence>
<dbReference type="PROSITE" id="PS00745">
    <property type="entry name" value="RF_PROK_I"/>
    <property type="match status" value="1"/>
</dbReference>
<dbReference type="InterPro" id="IPR045853">
    <property type="entry name" value="Pep_chain_release_fac_I_sf"/>
</dbReference>
<dbReference type="FunFam" id="3.40.1380.10:FF:000003">
    <property type="entry name" value="ATP synthase subunit gamma"/>
    <property type="match status" value="1"/>
</dbReference>
<dbReference type="FunFam" id="3.30.160.20:FF:000004">
    <property type="entry name" value="Peptide chain release factor 1"/>
    <property type="match status" value="1"/>
</dbReference>
<dbReference type="Proteomes" id="UP000279271">
    <property type="component" value="Unassembled WGS sequence"/>
</dbReference>
<dbReference type="Gene3D" id="1.10.287.80">
    <property type="entry name" value="ATP synthase, gamma subunit, helix hairpin domain"/>
    <property type="match status" value="1"/>
</dbReference>
<dbReference type="GO" id="GO:0016149">
    <property type="term" value="F:translation release factor activity, codon specific"/>
    <property type="evidence" value="ECO:0007669"/>
    <property type="project" value="InterPro"/>
</dbReference>
<dbReference type="Pfam" id="PF00472">
    <property type="entry name" value="RF-1"/>
    <property type="match status" value="1"/>
</dbReference>
<dbReference type="InterPro" id="IPR007144">
    <property type="entry name" value="SSU_processome_Utp11"/>
</dbReference>
<proteinExistence type="inferred from homology"/>
<evidence type="ECO:0000256" key="12">
    <source>
        <dbReference type="ARBA" id="ARBA00023310"/>
    </source>
</evidence>
<comment type="similarity">
    <text evidence="3">Belongs to the prokaryotic/mitochondrial release factor family.</text>
</comment>
<evidence type="ECO:0000256" key="9">
    <source>
        <dbReference type="ARBA" id="ARBA00023128"/>
    </source>
</evidence>
<evidence type="ECO:0000256" key="3">
    <source>
        <dbReference type="ARBA" id="ARBA00010835"/>
    </source>
</evidence>
<evidence type="ECO:0000256" key="1">
    <source>
        <dbReference type="ARBA" id="ARBA00004637"/>
    </source>
</evidence>
<evidence type="ECO:0000256" key="8">
    <source>
        <dbReference type="ARBA" id="ARBA00023065"/>
    </source>
</evidence>
<gene>
    <name evidence="16" type="ORF">APUTEX25_004223</name>
</gene>
<comment type="caution">
    <text evidence="16">The sequence shown here is derived from an EMBL/GenBank/DDBJ whole genome shotgun (WGS) entry which is preliminary data.</text>
</comment>
<sequence length="1198" mass="130742">MSASLKNAVKRKTHKERAQPTARRKFGLLEKKKDYLLRAKDFHKKEDAIRVLRGKAEARNPDEFYFAMEKARTKDGVHVVSTSEPNRYSQEELRLMKTQDVGYLTLKAQAEAKKVERLRSSLHMIGMAKPRHTVFVDGEEEAAAFDPAAYFDTHPDLVGRAFNRPRTEQLANPPPVAEGDTLAGVAARSERRRATAYKELLQRQARGEKLSALAARMAYAKEVAGKGRKRKLTPAEAGGQKGVFKMLRRAGHSLGSRLCQRQGQLEPAVQGLKPSFAVAEEAVEGARDASTLLVKQRMKSVANIGKITKAMKMVAASKMRSAQVNTMNSRGIAEPLLKLLGDLPDAQGKKNVYVPITSDKGLCGGINTTVCKYTRASIKAEDGEDKEHSIVVLGEKGRSQLQRDLRASIHSTVADTGKVRVTFAQAAAIADGINTTEFDVARLIFNRFHSAISYKPTIATVLSPDSLEKEAEAGGLLDQYEIEGPDRAELLQNLSEFNLASTLYNALMENNCSEQASRMAAMDPALPSGALAWGAAAMPSLRPSRSCAGPRPFTPSTACPANPPRVAPRHYIVARAAADPYVLAKLEDLARSHAELQAGMATPAVAGDPTEYQRLARAAAEMQERVSGYERYRALEAELASAREVLRESEGDADMEAMAREEVEGLAERLGAQAEALRLLLLPRDPLDERNIMLEVRAGTGGDEAALWAAELVRMYQRYAELQGWRVSLVSESLAEGGGYKEAVLRITGDKVYSKLKHESGVHRVQRVPSTETSGRVHTSTATMAIMPEVDEVDVQIDPKDIDISTARASGAGGQNVNKVETAIDLMHKPTGIRIFCQEDRTQLRNRERAMQLLRAKLFELELEKQRGEVAARRRSQIGTGSRSEKIKTYNFKDSRMSDHRTKNNYDLNKILEGGLEDSIQAVLRMEQQEALRELAESMKDVENKRPQDFRGYRAQGEKSNRGSGGMHVTKNAVNSLQSYCTGGRKQWRHAQDAVGGWGWVGCSRGLQASGAELRGRRAGVGGELRTPHPRGDRRGAERTLRPPAPPRGGRRPGSPQAPSSLLVDLGQVHEFEHRLPRADVAVQDLGHGGEHRQLDAVLPGQAHHHPGGGHALRHLVAGPQDVGQGLAPPQPHAHRAVTGQGAVAGEDDVAQAGRAGQRRAARAHLLRQPPDLGAALCVGWAAGAVREAHLSHEGGHG</sequence>
<dbReference type="NCBIfam" id="NF001859">
    <property type="entry name" value="PRK00591.1"/>
    <property type="match status" value="1"/>
</dbReference>
<dbReference type="InterPro" id="IPR035968">
    <property type="entry name" value="ATP_synth_F1_ATPase_gsu"/>
</dbReference>
<feature type="region of interest" description="Disordered" evidence="14">
    <location>
        <begin position="1014"/>
        <end position="1061"/>
    </location>
</feature>
<evidence type="ECO:0000256" key="7">
    <source>
        <dbReference type="ARBA" id="ARBA00022917"/>
    </source>
</evidence>
<feature type="region of interest" description="Disordered" evidence="14">
    <location>
        <begin position="1"/>
        <end position="22"/>
    </location>
</feature>
<dbReference type="EMBL" id="QOKY01000128">
    <property type="protein sequence ID" value="RMZ57389.1"/>
    <property type="molecule type" value="Genomic_DNA"/>
</dbReference>
<evidence type="ECO:0000256" key="5">
    <source>
        <dbReference type="ARBA" id="ARBA00022781"/>
    </source>
</evidence>
<feature type="compositionally biased region" description="Basic and acidic residues" evidence="14">
    <location>
        <begin position="945"/>
        <end position="961"/>
    </location>
</feature>
<name>A0A3M7L583_AUXPR</name>
<dbReference type="Pfam" id="PF03998">
    <property type="entry name" value="Utp11"/>
    <property type="match status" value="1"/>
</dbReference>
<dbReference type="NCBIfam" id="TIGR00019">
    <property type="entry name" value="prfA"/>
    <property type="match status" value="1"/>
</dbReference>
<dbReference type="SUPFAM" id="SSF52943">
    <property type="entry name" value="ATP synthase (F1-ATPase), gamma subunit"/>
    <property type="match status" value="1"/>
</dbReference>
<dbReference type="CDD" id="cd12151">
    <property type="entry name" value="F1-ATPase_gamma"/>
    <property type="match status" value="1"/>
</dbReference>
<keyword evidence="7" id="KW-0648">Protein biosynthesis</keyword>
<dbReference type="Gene3D" id="3.30.70.1660">
    <property type="match status" value="2"/>
</dbReference>
<evidence type="ECO:0000256" key="11">
    <source>
        <dbReference type="ARBA" id="ARBA00023196"/>
    </source>
</evidence>
<comment type="subcellular location">
    <subcellularLocation>
        <location evidence="1">Mitochondrion inner membrane</location>
        <topology evidence="1">Peripheral membrane protein</topology>
    </subcellularLocation>
</comment>
<feature type="compositionally biased region" description="Basic and acidic residues" evidence="14">
    <location>
        <begin position="1026"/>
        <end position="1041"/>
    </location>
</feature>
<dbReference type="FunFam" id="3.30.70.1660:FF:000002">
    <property type="entry name" value="Peptide chain release factor 1"/>
    <property type="match status" value="1"/>
</dbReference>
<dbReference type="InterPro" id="IPR050057">
    <property type="entry name" value="Prokaryotic/Mito_RF"/>
</dbReference>
<evidence type="ECO:0000256" key="4">
    <source>
        <dbReference type="ARBA" id="ARBA00022448"/>
    </source>
</evidence>
<dbReference type="SUPFAM" id="SSF75620">
    <property type="entry name" value="Release factor"/>
    <property type="match status" value="1"/>
</dbReference>
<keyword evidence="11" id="KW-0139">CF(1)</keyword>
<evidence type="ECO:0000256" key="14">
    <source>
        <dbReference type="SAM" id="MobiDB-lite"/>
    </source>
</evidence>
<reference evidence="17" key="1">
    <citation type="journal article" date="2018" name="Algal Res.">
        <title>Characterization of plant carbon substrate utilization by Auxenochlorella protothecoides.</title>
        <authorList>
            <person name="Vogler B.W."/>
            <person name="Starkenburg S.R."/>
            <person name="Sudasinghe N."/>
            <person name="Schambach J.Y."/>
            <person name="Rollin J.A."/>
            <person name="Pattathil S."/>
            <person name="Barry A.N."/>
        </authorList>
    </citation>
    <scope>NUCLEOTIDE SEQUENCE [LARGE SCALE GENOMIC DNA]</scope>
    <source>
        <strain evidence="17">UTEX 25</strain>
    </source>
</reference>
<dbReference type="InterPro" id="IPR005139">
    <property type="entry name" value="PCRF"/>
</dbReference>
<keyword evidence="8" id="KW-0406">Ion transport</keyword>
<accession>A0A3M7L583</accession>
<dbReference type="PANTHER" id="PTHR43804:SF8">
    <property type="entry name" value="PEPTIDE CHAIN RELEASE FACTOR APG3, CHLOROPLASTIC"/>
    <property type="match status" value="1"/>
</dbReference>
<evidence type="ECO:0000256" key="6">
    <source>
        <dbReference type="ARBA" id="ARBA00022792"/>
    </source>
</evidence>
<dbReference type="Pfam" id="PF00231">
    <property type="entry name" value="ATP-synt"/>
    <property type="match status" value="1"/>
</dbReference>
<dbReference type="SMART" id="SM00937">
    <property type="entry name" value="PCRF"/>
    <property type="match status" value="1"/>
</dbReference>
<dbReference type="InterPro" id="IPR000352">
    <property type="entry name" value="Pep_chain_release_fac_I"/>
</dbReference>
<evidence type="ECO:0000256" key="10">
    <source>
        <dbReference type="ARBA" id="ARBA00023136"/>
    </source>
</evidence>
<feature type="region of interest" description="Disordered" evidence="14">
    <location>
        <begin position="945"/>
        <end position="969"/>
    </location>
</feature>
<dbReference type="PANTHER" id="PTHR43804">
    <property type="entry name" value="LD18447P"/>
    <property type="match status" value="1"/>
</dbReference>
<dbReference type="AlphaFoldDB" id="A0A3M7L583"/>
<evidence type="ECO:0000256" key="13">
    <source>
        <dbReference type="ARBA" id="ARBA00031066"/>
    </source>
</evidence>